<dbReference type="InterPro" id="IPR006046">
    <property type="entry name" value="Alpha_amylase"/>
</dbReference>
<dbReference type="SMART" id="SM00642">
    <property type="entry name" value="Aamy"/>
    <property type="match status" value="1"/>
</dbReference>
<dbReference type="InterPro" id="IPR006047">
    <property type="entry name" value="GH13_cat_dom"/>
</dbReference>
<organism evidence="8 9">
    <name type="scientific">Paraglaciecola aquimarina</name>
    <dbReference type="NCBI Taxonomy" id="1235557"/>
    <lineage>
        <taxon>Bacteria</taxon>
        <taxon>Pseudomonadati</taxon>
        <taxon>Pseudomonadota</taxon>
        <taxon>Gammaproteobacteria</taxon>
        <taxon>Alteromonadales</taxon>
        <taxon>Alteromonadaceae</taxon>
        <taxon>Paraglaciecola</taxon>
    </lineage>
</organism>
<keyword evidence="6" id="KW-0326">Glycosidase</keyword>
<comment type="catalytic activity">
    <reaction evidence="6">
        <text>Endohydrolysis of (1-&gt;4)-alpha-D-glucosidic linkages in polysaccharides containing three or more (1-&gt;4)-alpha-linked D-glucose units.</text>
        <dbReference type="EC" id="3.2.1.1"/>
    </reaction>
</comment>
<name>A0ABU3T112_9ALTE</name>
<comment type="similarity">
    <text evidence="2 5">Belongs to the glycosyl hydrolase 13 family.</text>
</comment>
<proteinExistence type="inferred from homology"/>
<dbReference type="Gene3D" id="2.60.40.1180">
    <property type="entry name" value="Golgi alpha-mannosidase II"/>
    <property type="match status" value="1"/>
</dbReference>
<evidence type="ECO:0000313" key="9">
    <source>
        <dbReference type="Proteomes" id="UP001247805"/>
    </source>
</evidence>
<evidence type="ECO:0000256" key="6">
    <source>
        <dbReference type="RuleBase" id="RU361134"/>
    </source>
</evidence>
<dbReference type="PANTHER" id="PTHR10357">
    <property type="entry name" value="ALPHA-AMYLASE FAMILY MEMBER"/>
    <property type="match status" value="1"/>
</dbReference>
<evidence type="ECO:0000256" key="1">
    <source>
        <dbReference type="ARBA" id="ARBA00001913"/>
    </source>
</evidence>
<evidence type="ECO:0000256" key="2">
    <source>
        <dbReference type="ARBA" id="ARBA00008061"/>
    </source>
</evidence>
<dbReference type="PANTHER" id="PTHR10357:SF215">
    <property type="entry name" value="ALPHA-AMYLASE 1"/>
    <property type="match status" value="1"/>
</dbReference>
<dbReference type="EC" id="3.2.1.1" evidence="6"/>
<reference evidence="8 9" key="1">
    <citation type="submission" date="2023-10" db="EMBL/GenBank/DDBJ databases">
        <title>Glaciecola aquimarina strain GGW-M5 nov., isolated from a coastal seawater.</title>
        <authorList>
            <person name="Bayburt H."/>
            <person name="Kim J.M."/>
            <person name="Choi B.J."/>
            <person name="Jeon C.O."/>
        </authorList>
    </citation>
    <scope>NUCLEOTIDE SEQUENCE [LARGE SCALE GENOMIC DNA]</scope>
    <source>
        <strain evidence="8 9">KCTC 32108</strain>
    </source>
</reference>
<evidence type="ECO:0000256" key="4">
    <source>
        <dbReference type="ARBA" id="ARBA00022729"/>
    </source>
</evidence>
<feature type="domain" description="Glycosyl hydrolase family 13 catalytic" evidence="7">
    <location>
        <begin position="9"/>
        <end position="336"/>
    </location>
</feature>
<dbReference type="SUPFAM" id="SSF51011">
    <property type="entry name" value="Glycosyl hydrolase domain"/>
    <property type="match status" value="1"/>
</dbReference>
<dbReference type="Gene3D" id="3.20.20.80">
    <property type="entry name" value="Glycosidases"/>
    <property type="match status" value="1"/>
</dbReference>
<accession>A0ABU3T112</accession>
<comment type="cofactor">
    <cofactor evidence="1">
        <name>Ca(2+)</name>
        <dbReference type="ChEBI" id="CHEBI:29108"/>
    </cofactor>
</comment>
<keyword evidence="6" id="KW-0119">Carbohydrate metabolism</keyword>
<dbReference type="PRINTS" id="PR00110">
    <property type="entry name" value="ALPHAAMYLASE"/>
</dbReference>
<dbReference type="GO" id="GO:0016787">
    <property type="term" value="F:hydrolase activity"/>
    <property type="evidence" value="ECO:0007669"/>
    <property type="project" value="UniProtKB-KW"/>
</dbReference>
<dbReference type="EMBL" id="JAWDIO010000002">
    <property type="protein sequence ID" value="MDU0355957.1"/>
    <property type="molecule type" value="Genomic_DNA"/>
</dbReference>
<gene>
    <name evidence="8" type="ORF">RS130_20520</name>
</gene>
<dbReference type="Pfam" id="PF00128">
    <property type="entry name" value="Alpha-amylase"/>
    <property type="match status" value="1"/>
</dbReference>
<dbReference type="RefSeq" id="WP_316027471.1">
    <property type="nucleotide sequence ID" value="NZ_JAWDIO010000002.1"/>
</dbReference>
<sequence>MDNPIVDNPDLPFNGGEPIKFAGQFKDGGKTGYHGYWGVNFFVEDEHLYSEGLHYKQLNLALKNKGIKPVLDIVLNHGSPAYTMATDLPKFGEIYDRNGKLVADHQNLAPSELDASNPLHQFYNHKPDLAQLSDMNADNPAVLDYFVEAYLHWIEQGAEAFRIDTIRHMPHQLWKQFSDRIRAIHPDFFMFGESFEYEATKVAQHTLPKNGAISVLDFPGQRAITSVFENQDASYEDIQSYLYLTHGPYYNPYELMTFYDNHDMARMNADDKGFINANNWLFTSRGIPVVYYGSEIGFMRGLSEHEGNRNYYGQERVDQAPKHAIYQNLKRINLVRQSTPALQRGLQVNLEFTQDTASFLRVLEDKQNTETALVLLNKADTAKTIVLDKWISNGKWQSQLSDQWYSVNNGSIEVTVPANGVEVLRFAQKNNNTSLYQELDKLMANK</sequence>
<keyword evidence="6 8" id="KW-0378">Hydrolase</keyword>
<comment type="caution">
    <text evidence="8">The sequence shown here is derived from an EMBL/GenBank/DDBJ whole genome shotgun (WGS) entry which is preliminary data.</text>
</comment>
<dbReference type="SUPFAM" id="SSF51445">
    <property type="entry name" value="(Trans)glycosidases"/>
    <property type="match status" value="1"/>
</dbReference>
<keyword evidence="9" id="KW-1185">Reference proteome</keyword>
<dbReference type="InterPro" id="IPR013780">
    <property type="entry name" value="Glyco_hydro_b"/>
</dbReference>
<dbReference type="InterPro" id="IPR017853">
    <property type="entry name" value="GH"/>
</dbReference>
<evidence type="ECO:0000259" key="7">
    <source>
        <dbReference type="SMART" id="SM00642"/>
    </source>
</evidence>
<evidence type="ECO:0000256" key="3">
    <source>
        <dbReference type="ARBA" id="ARBA00022723"/>
    </source>
</evidence>
<evidence type="ECO:0000313" key="8">
    <source>
        <dbReference type="EMBL" id="MDU0355957.1"/>
    </source>
</evidence>
<dbReference type="Proteomes" id="UP001247805">
    <property type="component" value="Unassembled WGS sequence"/>
</dbReference>
<keyword evidence="4" id="KW-0732">Signal</keyword>
<keyword evidence="3" id="KW-0479">Metal-binding</keyword>
<evidence type="ECO:0000256" key="5">
    <source>
        <dbReference type="RuleBase" id="RU003615"/>
    </source>
</evidence>
<protein>
    <recommendedName>
        <fullName evidence="6">Alpha-amylase</fullName>
        <ecNumber evidence="6">3.2.1.1</ecNumber>
    </recommendedName>
</protein>